<reference evidence="1" key="2">
    <citation type="submission" date="2015-07" db="EMBL/GenBank/DDBJ databases">
        <title>Plasmids, circular viruses and viroids from rat gut.</title>
        <authorList>
            <person name="Jorgensen T.J."/>
            <person name="Hansen M.A."/>
            <person name="Xu Z."/>
            <person name="Tabak M.A."/>
            <person name="Sorensen S.J."/>
            <person name="Hansen L.H."/>
        </authorList>
    </citation>
    <scope>NUCLEOTIDE SEQUENCE</scope>
    <source>
        <strain evidence="1">RGRH0685</strain>
    </source>
</reference>
<dbReference type="AlphaFoldDB" id="A0A0H5Q174"/>
<organism evidence="1">
    <name type="scientific">uncultured prokaryote</name>
    <dbReference type="NCBI Taxonomy" id="198431"/>
    <lineage>
        <taxon>unclassified sequences</taxon>
        <taxon>environmental samples</taxon>
    </lineage>
</organism>
<name>A0A0H5Q174_9ZZZZ</name>
<protein>
    <submittedName>
        <fullName evidence="1">Uncharacterized protein</fullName>
    </submittedName>
</protein>
<sequence length="56" mass="6094">MECVDQVEARVLRSSAFRNALLIAGGHGLKLHVRNTANVATLHRHLLLPLVAEPGQ</sequence>
<reference evidence="1" key="1">
    <citation type="submission" date="2015-06" db="EMBL/GenBank/DDBJ databases">
        <authorList>
            <person name="Joergensen T."/>
        </authorList>
    </citation>
    <scope>NUCLEOTIDE SEQUENCE</scope>
    <source>
        <strain evidence="1">RGRH0685</strain>
    </source>
</reference>
<accession>A0A0H5Q174</accession>
<dbReference type="EMBL" id="LN853304">
    <property type="protein sequence ID" value="CRY95603.1"/>
    <property type="molecule type" value="Genomic_DNA"/>
</dbReference>
<evidence type="ECO:0000313" key="1">
    <source>
        <dbReference type="EMBL" id="CRY95603.1"/>
    </source>
</evidence>
<proteinExistence type="predicted"/>